<accession>A0A1Q3AJP1</accession>
<protein>
    <submittedName>
        <fullName evidence="2">Uncharacterized protein</fullName>
    </submittedName>
</protein>
<feature type="signal peptide" evidence="1">
    <location>
        <begin position="1"/>
        <end position="22"/>
    </location>
</feature>
<evidence type="ECO:0000313" key="2">
    <source>
        <dbReference type="EMBL" id="GAV55860.1"/>
    </source>
</evidence>
<feature type="chain" id="PRO_5013066386" evidence="1">
    <location>
        <begin position="23"/>
        <end position="297"/>
    </location>
</feature>
<evidence type="ECO:0000256" key="1">
    <source>
        <dbReference type="SAM" id="SignalP"/>
    </source>
</evidence>
<proteinExistence type="predicted"/>
<evidence type="ECO:0000313" key="3">
    <source>
        <dbReference type="Proteomes" id="UP000187013"/>
    </source>
</evidence>
<organism evidence="2 3">
    <name type="scientific">Zygosaccharomyces rouxii</name>
    <dbReference type="NCBI Taxonomy" id="4956"/>
    <lineage>
        <taxon>Eukaryota</taxon>
        <taxon>Fungi</taxon>
        <taxon>Dikarya</taxon>
        <taxon>Ascomycota</taxon>
        <taxon>Saccharomycotina</taxon>
        <taxon>Saccharomycetes</taxon>
        <taxon>Saccharomycetales</taxon>
        <taxon>Saccharomycetaceae</taxon>
        <taxon>Zygosaccharomyces</taxon>
    </lineage>
</organism>
<sequence length="297" mass="34495">MWSFLQCLFYYCLAAVITSVNAKDNSFFTNVNLRDSVSGYAYCQDPDHWFIVEAQLFVSEGQDSDMFLSIPKEFTGLPTEPFELMHKSQAVGEVMISDDHLVQVSFPIPPKNNVTANLRFMAQLDTDVARSMEAPKIVNYNFYSSQGEHFKRLMRYEPRSLREVFVDRGMFWHNRTAWFVVNVPVEQLDEPIYVFSDPGAGSHINEHQIIQDMTRCELVTSVDSFHRPRVSEPIEPQEDYTSESSILMRFDHNLEGYYVRIWYYTKPRIVDSTDPVSVQTTFYKRAVKGLGKYAIYS</sequence>
<keyword evidence="1" id="KW-0732">Signal</keyword>
<name>A0A1Q3AJP1_ZYGRO</name>
<dbReference type="EMBL" id="BDGX01000052">
    <property type="protein sequence ID" value="GAV55860.1"/>
    <property type="molecule type" value="Genomic_DNA"/>
</dbReference>
<comment type="caution">
    <text evidence="2">The sequence shown here is derived from an EMBL/GenBank/DDBJ whole genome shotgun (WGS) entry which is preliminary data.</text>
</comment>
<reference evidence="2 3" key="1">
    <citation type="submission" date="2016-08" db="EMBL/GenBank/DDBJ databases">
        <title>Draft genome sequence of allopolyploid Zygosaccharomyces rouxii.</title>
        <authorList>
            <person name="Watanabe J."/>
            <person name="Uehara K."/>
            <person name="Mogi Y."/>
            <person name="Tsukioka Y."/>
        </authorList>
    </citation>
    <scope>NUCLEOTIDE SEQUENCE [LARGE SCALE GENOMIC DNA]</scope>
    <source>
        <strain evidence="2 3">NBRC 110957</strain>
    </source>
</reference>
<dbReference type="OrthoDB" id="4060030at2759"/>
<dbReference type="Proteomes" id="UP000187013">
    <property type="component" value="Unassembled WGS sequence"/>
</dbReference>
<gene>
    <name evidence="2" type="ORF">ZYGR_0AZ00310</name>
</gene>
<dbReference type="AlphaFoldDB" id="A0A1Q3AJP1"/>